<gene>
    <name evidence="1" type="ordered locus">VIT_08s0007g08740</name>
</gene>
<name>F6HKV7_VITVI</name>
<dbReference type="HOGENOM" id="CLU_2908696_0_0_1"/>
<accession>F6HKV7</accession>
<sequence>MTKRMGFDPTSIFMITEWEEEDGEKGKLKRGRLQLMGVDDEFAKYLNLEEGQLPSTHIQNGD</sequence>
<dbReference type="InParanoid" id="F6HKV7"/>
<evidence type="ECO:0000313" key="2">
    <source>
        <dbReference type="Proteomes" id="UP000009183"/>
    </source>
</evidence>
<reference evidence="2" key="1">
    <citation type="journal article" date="2007" name="Nature">
        <title>The grapevine genome sequence suggests ancestral hexaploidization in major angiosperm phyla.</title>
        <authorList>
            <consortium name="The French-Italian Public Consortium for Grapevine Genome Characterization."/>
            <person name="Jaillon O."/>
            <person name="Aury J.-M."/>
            <person name="Noel B."/>
            <person name="Policriti A."/>
            <person name="Clepet C."/>
            <person name="Casagrande A."/>
            <person name="Choisne N."/>
            <person name="Aubourg S."/>
            <person name="Vitulo N."/>
            <person name="Jubin C."/>
            <person name="Vezzi A."/>
            <person name="Legeai F."/>
            <person name="Hugueney P."/>
            <person name="Dasilva C."/>
            <person name="Horner D."/>
            <person name="Mica E."/>
            <person name="Jublot D."/>
            <person name="Poulain J."/>
            <person name="Bruyere C."/>
            <person name="Billault A."/>
            <person name="Segurens B."/>
            <person name="Gouyvenoux M."/>
            <person name="Ugarte E."/>
            <person name="Cattonaro F."/>
            <person name="Anthouard V."/>
            <person name="Vico V."/>
            <person name="Del Fabbro C."/>
            <person name="Alaux M."/>
            <person name="Di Gaspero G."/>
            <person name="Dumas V."/>
            <person name="Felice N."/>
            <person name="Paillard S."/>
            <person name="Juman I."/>
            <person name="Moroldo M."/>
            <person name="Scalabrin S."/>
            <person name="Canaguier A."/>
            <person name="Le Clainche I."/>
            <person name="Malacrida G."/>
            <person name="Durand E."/>
            <person name="Pesole G."/>
            <person name="Laucou V."/>
            <person name="Chatelet P."/>
            <person name="Merdinoglu D."/>
            <person name="Delledonne M."/>
            <person name="Pezzotti M."/>
            <person name="Lecharny A."/>
            <person name="Scarpelli C."/>
            <person name="Artiguenave F."/>
            <person name="Pe M.E."/>
            <person name="Valle G."/>
            <person name="Morgante M."/>
            <person name="Caboche M."/>
            <person name="Adam-Blondon A.-F."/>
            <person name="Weissenbach J."/>
            <person name="Quetier F."/>
            <person name="Wincker P."/>
        </authorList>
    </citation>
    <scope>NUCLEOTIDE SEQUENCE [LARGE SCALE GENOMIC DNA]</scope>
    <source>
        <strain evidence="2">cv. Pinot noir / PN40024</strain>
    </source>
</reference>
<evidence type="ECO:0000313" key="1">
    <source>
        <dbReference type="EMBL" id="CCB55114.1"/>
    </source>
</evidence>
<dbReference type="PaxDb" id="29760-VIT_08s0007g08740.t01"/>
<keyword evidence="2" id="KW-1185">Reference proteome</keyword>
<dbReference type="EMBL" id="FN595991">
    <property type="protein sequence ID" value="CCB55114.1"/>
    <property type="molecule type" value="Genomic_DNA"/>
</dbReference>
<proteinExistence type="predicted"/>
<organism evidence="1 2">
    <name type="scientific">Vitis vinifera</name>
    <name type="common">Grape</name>
    <dbReference type="NCBI Taxonomy" id="29760"/>
    <lineage>
        <taxon>Eukaryota</taxon>
        <taxon>Viridiplantae</taxon>
        <taxon>Streptophyta</taxon>
        <taxon>Embryophyta</taxon>
        <taxon>Tracheophyta</taxon>
        <taxon>Spermatophyta</taxon>
        <taxon>Magnoliopsida</taxon>
        <taxon>eudicotyledons</taxon>
        <taxon>Gunneridae</taxon>
        <taxon>Pentapetalae</taxon>
        <taxon>rosids</taxon>
        <taxon>Vitales</taxon>
        <taxon>Vitaceae</taxon>
        <taxon>Viteae</taxon>
        <taxon>Vitis</taxon>
    </lineage>
</organism>
<dbReference type="Proteomes" id="UP000009183">
    <property type="component" value="Chromosome 8"/>
</dbReference>
<protein>
    <submittedName>
        <fullName evidence="1">Uncharacterized protein</fullName>
    </submittedName>
</protein>
<dbReference type="AlphaFoldDB" id="F6HKV7"/>